<dbReference type="SUPFAM" id="SSF51735">
    <property type="entry name" value="NAD(P)-binding Rossmann-fold domains"/>
    <property type="match status" value="1"/>
</dbReference>
<dbReference type="InterPro" id="IPR050463">
    <property type="entry name" value="Gfo/Idh/MocA_oxidrdct_glycsds"/>
</dbReference>
<dbReference type="Proteomes" id="UP001575105">
    <property type="component" value="Unassembled WGS sequence"/>
</dbReference>
<feature type="domain" description="GFO/IDH/MocA-like oxidoreductase" evidence="3">
    <location>
        <begin position="129"/>
        <end position="259"/>
    </location>
</feature>
<keyword evidence="1" id="KW-0560">Oxidoreductase</keyword>
<sequence>MALKIAIAGLRHGHIMQVVKLAQDTQGVELIACGEDHEPTRTAMAEQVSITHDNVMQMIDEVDCDIVAIGDYYGRRGALAITALQRGRHVLSDKPLTTSLAELKQIADLAEASGLAVGCQLDMPELPNFVRLRELVQGGSLGRVHQIAFGGQHPLMYGTRPGWYFEPGKHGGTINDIAVHAIHLIPWMTGVEIDRVVAARTWNAFAEAVPHFKDSAQLMLRLSDGAGVVGDVSYAMPRELGYKLAQYWRFSVYGSEGMAETSATADHVTLVRHDDDKPQLLEGLAPKQPSYFESFLSEVRGEKDQAAITTADVLRTSAKALQIQAFADEQGDSAGQALGWPM</sequence>
<evidence type="ECO:0000256" key="1">
    <source>
        <dbReference type="ARBA" id="ARBA00023002"/>
    </source>
</evidence>
<evidence type="ECO:0000259" key="2">
    <source>
        <dbReference type="Pfam" id="PF01408"/>
    </source>
</evidence>
<dbReference type="EMBL" id="JBGUBD010000010">
    <property type="protein sequence ID" value="MFA9479584.1"/>
    <property type="molecule type" value="Genomic_DNA"/>
</dbReference>
<protein>
    <submittedName>
        <fullName evidence="4">Gfo/Idh/MocA family protein</fullName>
    </submittedName>
</protein>
<dbReference type="Pfam" id="PF22725">
    <property type="entry name" value="GFO_IDH_MocA_C3"/>
    <property type="match status" value="1"/>
</dbReference>
<gene>
    <name evidence="4" type="ORF">ACERK3_14945</name>
</gene>
<proteinExistence type="predicted"/>
<feature type="domain" description="Gfo/Idh/MocA-like oxidoreductase N-terminal" evidence="2">
    <location>
        <begin position="4"/>
        <end position="117"/>
    </location>
</feature>
<dbReference type="InterPro" id="IPR000683">
    <property type="entry name" value="Gfo/Idh/MocA-like_OxRdtase_N"/>
</dbReference>
<dbReference type="InterPro" id="IPR055170">
    <property type="entry name" value="GFO_IDH_MocA-like_dom"/>
</dbReference>
<accession>A0ABV4U7L0</accession>
<dbReference type="InterPro" id="IPR036291">
    <property type="entry name" value="NAD(P)-bd_dom_sf"/>
</dbReference>
<comment type="caution">
    <text evidence="4">The sequence shown here is derived from an EMBL/GenBank/DDBJ whole genome shotgun (WGS) entry which is preliminary data.</text>
</comment>
<reference evidence="4 5" key="1">
    <citation type="submission" date="2024-08" db="EMBL/GenBank/DDBJ databases">
        <title>Whole-genome sequencing of halo(alkali)philic microorganisms from hypersaline lakes.</title>
        <authorList>
            <person name="Sorokin D.Y."/>
            <person name="Merkel A.Y."/>
            <person name="Messina E."/>
            <person name="Yakimov M."/>
        </authorList>
    </citation>
    <scope>NUCLEOTIDE SEQUENCE [LARGE SCALE GENOMIC DNA]</scope>
    <source>
        <strain evidence="4 5">AB-hyl4</strain>
    </source>
</reference>
<evidence type="ECO:0000313" key="5">
    <source>
        <dbReference type="Proteomes" id="UP001575105"/>
    </source>
</evidence>
<dbReference type="PANTHER" id="PTHR43818:SF11">
    <property type="entry name" value="BCDNA.GH03377"/>
    <property type="match status" value="1"/>
</dbReference>
<dbReference type="Pfam" id="PF01408">
    <property type="entry name" value="GFO_IDH_MocA"/>
    <property type="match status" value="1"/>
</dbReference>
<dbReference type="Gene3D" id="3.30.360.10">
    <property type="entry name" value="Dihydrodipicolinate Reductase, domain 2"/>
    <property type="match status" value="1"/>
</dbReference>
<evidence type="ECO:0000259" key="3">
    <source>
        <dbReference type="Pfam" id="PF22725"/>
    </source>
</evidence>
<keyword evidence="5" id="KW-1185">Reference proteome</keyword>
<name>A0ABV4U7L0_9BACT</name>
<dbReference type="RefSeq" id="WP_425346510.1">
    <property type="nucleotide sequence ID" value="NZ_JBGUBD010000010.1"/>
</dbReference>
<evidence type="ECO:0000313" key="4">
    <source>
        <dbReference type="EMBL" id="MFA9479584.1"/>
    </source>
</evidence>
<dbReference type="Gene3D" id="3.40.50.720">
    <property type="entry name" value="NAD(P)-binding Rossmann-like Domain"/>
    <property type="match status" value="1"/>
</dbReference>
<dbReference type="SUPFAM" id="SSF55347">
    <property type="entry name" value="Glyceraldehyde-3-phosphate dehydrogenase-like, C-terminal domain"/>
    <property type="match status" value="1"/>
</dbReference>
<dbReference type="PANTHER" id="PTHR43818">
    <property type="entry name" value="BCDNA.GH03377"/>
    <property type="match status" value="1"/>
</dbReference>
<organism evidence="4 5">
    <name type="scientific">Natronomicrosphaera hydrolytica</name>
    <dbReference type="NCBI Taxonomy" id="3242702"/>
    <lineage>
        <taxon>Bacteria</taxon>
        <taxon>Pseudomonadati</taxon>
        <taxon>Planctomycetota</taxon>
        <taxon>Phycisphaerae</taxon>
        <taxon>Phycisphaerales</taxon>
        <taxon>Phycisphaeraceae</taxon>
        <taxon>Natronomicrosphaera</taxon>
    </lineage>
</organism>